<dbReference type="Gene3D" id="2.30.30.240">
    <property type="entry name" value="PRC-barrel domain"/>
    <property type="match status" value="2"/>
</dbReference>
<protein>
    <submittedName>
        <fullName evidence="2">Uncharacterized protein YrrD</fullName>
    </submittedName>
</protein>
<evidence type="ECO:0000259" key="1">
    <source>
        <dbReference type="Pfam" id="PF05239"/>
    </source>
</evidence>
<comment type="caution">
    <text evidence="2">The sequence shown here is derived from an EMBL/GenBank/DDBJ whole genome shotgun (WGS) entry which is preliminary data.</text>
</comment>
<dbReference type="RefSeq" id="WP_166636344.1">
    <property type="nucleotide sequence ID" value="NZ_SOAZ01000005.1"/>
</dbReference>
<organism evidence="2 3">
    <name type="scientific">Fonticella tunisiensis</name>
    <dbReference type="NCBI Taxonomy" id="1096341"/>
    <lineage>
        <taxon>Bacteria</taxon>
        <taxon>Bacillati</taxon>
        <taxon>Bacillota</taxon>
        <taxon>Clostridia</taxon>
        <taxon>Eubacteriales</taxon>
        <taxon>Clostridiaceae</taxon>
        <taxon>Fonticella</taxon>
    </lineage>
</organism>
<accession>A0A4R7KRK9</accession>
<evidence type="ECO:0000313" key="3">
    <source>
        <dbReference type="Proteomes" id="UP000295325"/>
    </source>
</evidence>
<sequence>MKRFLDVKGCSVVDYNGRVRGTVEDSVIDPRNNRICSFIVSGRGVIPSLFVVPLGEIEHYSDCIISKGRFYRINKLALKKSRGLAAHDYIGKEVITNKGELIGNLADIIFDEKVGNIKALICTRGFFEDFLHGRKLIIVDGKTVLGNEKIIIEEGNLDIINDISFKKLMG</sequence>
<proteinExistence type="predicted"/>
<dbReference type="SUPFAM" id="SSF50346">
    <property type="entry name" value="PRC-barrel domain"/>
    <property type="match status" value="2"/>
</dbReference>
<feature type="domain" description="PRC-barrel" evidence="1">
    <location>
        <begin position="6"/>
        <end position="55"/>
    </location>
</feature>
<dbReference type="InterPro" id="IPR011033">
    <property type="entry name" value="PRC_barrel-like_sf"/>
</dbReference>
<name>A0A4R7KRK9_9CLOT</name>
<reference evidence="2 3" key="1">
    <citation type="submission" date="2019-03" db="EMBL/GenBank/DDBJ databases">
        <title>Genomic Encyclopedia of Type Strains, Phase IV (KMG-IV): sequencing the most valuable type-strain genomes for metagenomic binning, comparative biology and taxonomic classification.</title>
        <authorList>
            <person name="Goeker M."/>
        </authorList>
    </citation>
    <scope>NUCLEOTIDE SEQUENCE [LARGE SCALE GENOMIC DNA]</scope>
    <source>
        <strain evidence="2 3">DSM 24455</strain>
    </source>
</reference>
<dbReference type="Pfam" id="PF05239">
    <property type="entry name" value="PRC"/>
    <property type="match status" value="2"/>
</dbReference>
<dbReference type="InterPro" id="IPR027275">
    <property type="entry name" value="PRC-brl_dom"/>
</dbReference>
<dbReference type="EMBL" id="SOAZ01000005">
    <property type="protein sequence ID" value="TDT61993.1"/>
    <property type="molecule type" value="Genomic_DNA"/>
</dbReference>
<dbReference type="Proteomes" id="UP000295325">
    <property type="component" value="Unassembled WGS sequence"/>
</dbReference>
<feature type="domain" description="PRC-barrel" evidence="1">
    <location>
        <begin position="85"/>
        <end position="155"/>
    </location>
</feature>
<keyword evidence="3" id="KW-1185">Reference proteome</keyword>
<gene>
    <name evidence="2" type="ORF">EDD71_105174</name>
</gene>
<evidence type="ECO:0000313" key="2">
    <source>
        <dbReference type="EMBL" id="TDT61993.1"/>
    </source>
</evidence>
<dbReference type="AlphaFoldDB" id="A0A4R7KRK9"/>